<accession>A0A938YI50</accession>
<dbReference type="Proteomes" id="UP000663801">
    <property type="component" value="Unassembled WGS sequence"/>
</dbReference>
<organism evidence="6 7">
    <name type="scientific">Nakamurella flavida</name>
    <dbReference type="NCBI Taxonomy" id="363630"/>
    <lineage>
        <taxon>Bacteria</taxon>
        <taxon>Bacillati</taxon>
        <taxon>Actinomycetota</taxon>
        <taxon>Actinomycetes</taxon>
        <taxon>Nakamurellales</taxon>
        <taxon>Nakamurellaceae</taxon>
        <taxon>Nakamurella</taxon>
    </lineage>
</organism>
<dbReference type="Gene3D" id="3.30.420.40">
    <property type="match status" value="2"/>
</dbReference>
<evidence type="ECO:0000313" key="7">
    <source>
        <dbReference type="Proteomes" id="UP000663801"/>
    </source>
</evidence>
<dbReference type="AlphaFoldDB" id="A0A938YI50"/>
<keyword evidence="3" id="KW-0808">Transferase</keyword>
<gene>
    <name evidence="6" type="ORF">JL107_03680</name>
</gene>
<keyword evidence="2" id="KW-0119">Carbohydrate metabolism</keyword>
<dbReference type="PANTHER" id="PTHR43095">
    <property type="entry name" value="SUGAR KINASE"/>
    <property type="match status" value="1"/>
</dbReference>
<proteinExistence type="inferred from homology"/>
<dbReference type="GO" id="GO:0042732">
    <property type="term" value="P:D-xylose metabolic process"/>
    <property type="evidence" value="ECO:0007669"/>
    <property type="project" value="UniProtKB-KW"/>
</dbReference>
<keyword evidence="2" id="KW-0859">Xylose metabolism</keyword>
<name>A0A938YI50_9ACTN</name>
<evidence type="ECO:0000256" key="2">
    <source>
        <dbReference type="ARBA" id="ARBA00022629"/>
    </source>
</evidence>
<evidence type="ECO:0000256" key="4">
    <source>
        <dbReference type="ARBA" id="ARBA00022777"/>
    </source>
</evidence>
<dbReference type="RefSeq" id="WP_205255655.1">
    <property type="nucleotide sequence ID" value="NZ_BAAAPV010000002.1"/>
</dbReference>
<feature type="domain" description="Carbohydrate kinase FGGY N-terminal" evidence="5">
    <location>
        <begin position="11"/>
        <end position="239"/>
    </location>
</feature>
<dbReference type="InterPro" id="IPR043129">
    <property type="entry name" value="ATPase_NBD"/>
</dbReference>
<dbReference type="GO" id="GO:0016301">
    <property type="term" value="F:kinase activity"/>
    <property type="evidence" value="ECO:0007669"/>
    <property type="project" value="UniProtKB-KW"/>
</dbReference>
<evidence type="ECO:0000256" key="1">
    <source>
        <dbReference type="ARBA" id="ARBA00009156"/>
    </source>
</evidence>
<dbReference type="InterPro" id="IPR018484">
    <property type="entry name" value="FGGY_N"/>
</dbReference>
<reference evidence="6" key="1">
    <citation type="submission" date="2021-01" db="EMBL/GenBank/DDBJ databases">
        <title>KCTC 19127 draft genome.</title>
        <authorList>
            <person name="An D."/>
        </authorList>
    </citation>
    <scope>NUCLEOTIDE SEQUENCE</scope>
    <source>
        <strain evidence="6">KCTC 19127</strain>
    </source>
</reference>
<keyword evidence="7" id="KW-1185">Reference proteome</keyword>
<evidence type="ECO:0000259" key="5">
    <source>
        <dbReference type="Pfam" id="PF00370"/>
    </source>
</evidence>
<evidence type="ECO:0000256" key="3">
    <source>
        <dbReference type="ARBA" id="ARBA00022679"/>
    </source>
</evidence>
<dbReference type="EMBL" id="JAERWL010000005">
    <property type="protein sequence ID" value="MBM9475539.1"/>
    <property type="molecule type" value="Genomic_DNA"/>
</dbReference>
<comment type="similarity">
    <text evidence="1">Belongs to the FGGY kinase family.</text>
</comment>
<dbReference type="Pfam" id="PF00370">
    <property type="entry name" value="FGGY_N"/>
    <property type="match status" value="1"/>
</dbReference>
<dbReference type="SUPFAM" id="SSF53067">
    <property type="entry name" value="Actin-like ATPase domain"/>
    <property type="match status" value="2"/>
</dbReference>
<protein>
    <recommendedName>
        <fullName evidence="5">Carbohydrate kinase FGGY N-terminal domain-containing protein</fullName>
    </recommendedName>
</protein>
<keyword evidence="4" id="KW-0418">Kinase</keyword>
<comment type="caution">
    <text evidence="6">The sequence shown here is derived from an EMBL/GenBank/DDBJ whole genome shotgun (WGS) entry which is preliminary data.</text>
</comment>
<evidence type="ECO:0000313" key="6">
    <source>
        <dbReference type="EMBL" id="MBM9475539.1"/>
    </source>
</evidence>
<dbReference type="InterPro" id="IPR050406">
    <property type="entry name" value="FGGY_Carb_Kinase"/>
</dbReference>
<dbReference type="PANTHER" id="PTHR43095:SF5">
    <property type="entry name" value="XYLULOSE KINASE"/>
    <property type="match status" value="1"/>
</dbReference>
<sequence length="449" mass="46186">MPSAARRPVSCGVDIGSTNTKVVALAADGVVVARASGPTPRDPAGLSLDVTAVLDTVDAMITRVCGETHEIHAICVVGVGEDGVLVDADRRPLGPPLAWFDPRRQGVFSGLRSRLPDDRTLDAESDPARAMVGWAWSRGQPGGDTAAGWVAVADLAAVRWAGRAFLSDTLAARTGAWRSTDRSWAADRVEATLGSTDLLPRVLGAGEIVGALRSPTWRTAGLLGPDAIVVAGGHDHAIGGWGVDQWVPGVVLDSMGTAEVAVTHYDGAPAVRPPGVDLAPGVRSAGRTVSRVEELTRNAAWAAQDPAVGTELQRILTGEQAPVPSVDSGLFLPGRRGGGRPGYAADAPRDPRARASVVLGALARLGRDAVDAVQEVVGRGREVRLAGGWSRQPGWLEIKAAVDGVAAPVIAEPEVSAVGAALLAARARGWTPSPAVALGGADGVAVSWR</sequence>